<dbReference type="Proteomes" id="UP000789525">
    <property type="component" value="Unassembled WGS sequence"/>
</dbReference>
<protein>
    <submittedName>
        <fullName evidence="1">12852_t:CDS:1</fullName>
    </submittedName>
</protein>
<comment type="caution">
    <text evidence="1">The sequence shown here is derived from an EMBL/GenBank/DDBJ whole genome shotgun (WGS) entry which is preliminary data.</text>
</comment>
<reference evidence="1" key="1">
    <citation type="submission" date="2021-06" db="EMBL/GenBank/DDBJ databases">
        <authorList>
            <person name="Kallberg Y."/>
            <person name="Tangrot J."/>
            <person name="Rosling A."/>
        </authorList>
    </citation>
    <scope>NUCLEOTIDE SEQUENCE</scope>
    <source>
        <strain evidence="1">CL356</strain>
    </source>
</reference>
<evidence type="ECO:0000313" key="1">
    <source>
        <dbReference type="EMBL" id="CAG8488796.1"/>
    </source>
</evidence>
<proteinExistence type="predicted"/>
<evidence type="ECO:0000313" key="2">
    <source>
        <dbReference type="Proteomes" id="UP000789525"/>
    </source>
</evidence>
<sequence length="50" mass="5744">MINNEIGKDISSSYNGFVLQFDIFCGLNEPLEQIIECQLKAYTKTHIAHR</sequence>
<accession>A0ACA9KRF9</accession>
<gene>
    <name evidence="1" type="ORF">ACOLOM_LOCUS2293</name>
</gene>
<name>A0ACA9KRF9_9GLOM</name>
<dbReference type="EMBL" id="CAJVPT010002882">
    <property type="protein sequence ID" value="CAG8488796.1"/>
    <property type="molecule type" value="Genomic_DNA"/>
</dbReference>
<keyword evidence="2" id="KW-1185">Reference proteome</keyword>
<organism evidence="1 2">
    <name type="scientific">Acaulospora colombiana</name>
    <dbReference type="NCBI Taxonomy" id="27376"/>
    <lineage>
        <taxon>Eukaryota</taxon>
        <taxon>Fungi</taxon>
        <taxon>Fungi incertae sedis</taxon>
        <taxon>Mucoromycota</taxon>
        <taxon>Glomeromycotina</taxon>
        <taxon>Glomeromycetes</taxon>
        <taxon>Diversisporales</taxon>
        <taxon>Acaulosporaceae</taxon>
        <taxon>Acaulospora</taxon>
    </lineage>
</organism>